<feature type="binding site" evidence="8">
    <location>
        <begin position="484"/>
        <end position="486"/>
    </location>
    <ligand>
        <name>GTP</name>
        <dbReference type="ChEBI" id="CHEBI:37565"/>
    </ligand>
</feature>
<comment type="subcellular location">
    <subcellularLocation>
        <location evidence="8">Cytoplasm</location>
    </subcellularLocation>
</comment>
<name>A0A1G1YG45_9BACT</name>
<keyword evidence="4 8" id="KW-0547">Nucleotide-binding</keyword>
<dbReference type="Pfam" id="PF00709">
    <property type="entry name" value="Adenylsucc_synt"/>
    <property type="match status" value="2"/>
</dbReference>
<dbReference type="FunFam" id="3.90.170.10:FF:000001">
    <property type="entry name" value="Adenylosuccinate synthetase"/>
    <property type="match status" value="1"/>
</dbReference>
<feature type="binding site" evidence="8">
    <location>
        <position position="20"/>
    </location>
    <ligand>
        <name>Mg(2+)</name>
        <dbReference type="ChEBI" id="CHEBI:18420"/>
    </ligand>
</feature>
<dbReference type="SMART" id="SM00788">
    <property type="entry name" value="Adenylsucc_synt"/>
    <property type="match status" value="1"/>
</dbReference>
<dbReference type="GO" id="GO:0046040">
    <property type="term" value="P:IMP metabolic process"/>
    <property type="evidence" value="ECO:0007669"/>
    <property type="project" value="TreeGrafter"/>
</dbReference>
<comment type="cofactor">
    <cofactor evidence="8">
        <name>Mg(2+)</name>
        <dbReference type="ChEBI" id="CHEBI:18420"/>
    </cofactor>
    <text evidence="8">Binds 1 Mg(2+) ion per subunit.</text>
</comment>
<protein>
    <recommendedName>
        <fullName evidence="8 9">Adenylosuccinate synthetase</fullName>
        <shortName evidence="8">AMPSase</shortName>
        <shortName evidence="8">AdSS</shortName>
        <ecNumber evidence="8 9">6.3.4.4</ecNumber>
    </recommendedName>
    <alternativeName>
        <fullName evidence="8">IMP--aspartate ligase</fullName>
    </alternativeName>
</protein>
<dbReference type="GO" id="GO:0000287">
    <property type="term" value="F:magnesium ion binding"/>
    <property type="evidence" value="ECO:0007669"/>
    <property type="project" value="UniProtKB-UniRule"/>
</dbReference>
<evidence type="ECO:0000256" key="3">
    <source>
        <dbReference type="ARBA" id="ARBA00022723"/>
    </source>
</evidence>
<dbReference type="SUPFAM" id="SSF52540">
    <property type="entry name" value="P-loop containing nucleoside triphosphate hydrolases"/>
    <property type="match status" value="1"/>
</dbReference>
<dbReference type="UniPathway" id="UPA00075">
    <property type="reaction ID" value="UER00335"/>
</dbReference>
<evidence type="ECO:0000256" key="5">
    <source>
        <dbReference type="ARBA" id="ARBA00022755"/>
    </source>
</evidence>
<keyword evidence="3 8" id="KW-0479">Metal-binding</keyword>
<dbReference type="InterPro" id="IPR042111">
    <property type="entry name" value="Adenylosuccinate_synth_dom3"/>
</dbReference>
<feature type="binding site" evidence="8">
    <location>
        <position position="47"/>
    </location>
    <ligand>
        <name>Mg(2+)</name>
        <dbReference type="ChEBI" id="CHEBI:18420"/>
    </ligand>
</feature>
<evidence type="ECO:0000256" key="1">
    <source>
        <dbReference type="ARBA" id="ARBA00011738"/>
    </source>
</evidence>
<evidence type="ECO:0000256" key="9">
    <source>
        <dbReference type="RuleBase" id="RU000520"/>
    </source>
</evidence>
<evidence type="ECO:0000256" key="8">
    <source>
        <dbReference type="HAMAP-Rule" id="MF_00011"/>
    </source>
</evidence>
<dbReference type="STRING" id="1797542.A3J59_02545"/>
<dbReference type="EC" id="6.3.4.4" evidence="8 9"/>
<comment type="pathway">
    <text evidence="8 9">Purine metabolism; AMP biosynthesis via de novo pathway; AMP from IMP: step 1/2.</text>
</comment>
<keyword evidence="8" id="KW-0963">Cytoplasm</keyword>
<dbReference type="EMBL" id="MHIL01000020">
    <property type="protein sequence ID" value="OGY51323.1"/>
    <property type="molecule type" value="Genomic_DNA"/>
</dbReference>
<proteinExistence type="inferred from homology"/>
<gene>
    <name evidence="8" type="primary">purA</name>
    <name evidence="10" type="ORF">A3J59_02545</name>
</gene>
<feature type="binding site" description="in other chain" evidence="8">
    <location>
        <begin position="45"/>
        <end position="48"/>
    </location>
    <ligand>
        <name>IMP</name>
        <dbReference type="ChEBI" id="CHEBI:58053"/>
        <note>ligand shared between dimeric partners</note>
    </ligand>
</feature>
<feature type="binding site" description="in other chain" evidence="8">
    <location>
        <position position="286"/>
    </location>
    <ligand>
        <name>IMP</name>
        <dbReference type="ChEBI" id="CHEBI:58053"/>
        <note>ligand shared between dimeric partners</note>
    </ligand>
</feature>
<keyword evidence="2 8" id="KW-0436">Ligase</keyword>
<organism evidence="10 11">
    <name type="scientific">Candidatus Buchananbacteria bacterium RIFCSPHIGHO2_02_FULL_56_16</name>
    <dbReference type="NCBI Taxonomy" id="1797542"/>
    <lineage>
        <taxon>Bacteria</taxon>
        <taxon>Candidatus Buchananiibacteriota</taxon>
    </lineage>
</organism>
<feature type="binding site" evidence="8">
    <location>
        <position position="368"/>
    </location>
    <ligand>
        <name>GTP</name>
        <dbReference type="ChEBI" id="CHEBI:37565"/>
    </ligand>
</feature>
<comment type="catalytic activity">
    <reaction evidence="8 9">
        <text>IMP + L-aspartate + GTP = N(6)-(1,2-dicarboxyethyl)-AMP + GDP + phosphate + 2 H(+)</text>
        <dbReference type="Rhea" id="RHEA:15753"/>
        <dbReference type="ChEBI" id="CHEBI:15378"/>
        <dbReference type="ChEBI" id="CHEBI:29991"/>
        <dbReference type="ChEBI" id="CHEBI:37565"/>
        <dbReference type="ChEBI" id="CHEBI:43474"/>
        <dbReference type="ChEBI" id="CHEBI:57567"/>
        <dbReference type="ChEBI" id="CHEBI:58053"/>
        <dbReference type="ChEBI" id="CHEBI:58189"/>
        <dbReference type="EC" id="6.3.4.4"/>
    </reaction>
</comment>
<comment type="subunit">
    <text evidence="1 8">Homodimer.</text>
</comment>
<evidence type="ECO:0000256" key="6">
    <source>
        <dbReference type="ARBA" id="ARBA00022842"/>
    </source>
</evidence>
<feature type="binding site" evidence="8">
    <location>
        <begin position="47"/>
        <end position="49"/>
    </location>
    <ligand>
        <name>GTP</name>
        <dbReference type="ChEBI" id="CHEBI:37565"/>
    </ligand>
</feature>
<dbReference type="InterPro" id="IPR027417">
    <property type="entry name" value="P-loop_NTPase"/>
</dbReference>
<feature type="binding site" evidence="8">
    <location>
        <begin position="19"/>
        <end position="25"/>
    </location>
    <ligand>
        <name>GTP</name>
        <dbReference type="ChEBI" id="CHEBI:37565"/>
    </ligand>
</feature>
<dbReference type="GO" id="GO:0005525">
    <property type="term" value="F:GTP binding"/>
    <property type="evidence" value="ECO:0007669"/>
    <property type="project" value="UniProtKB-UniRule"/>
</dbReference>
<dbReference type="Proteomes" id="UP000177310">
    <property type="component" value="Unassembled WGS sequence"/>
</dbReference>
<feature type="binding site" description="in other chain" evidence="8">
    <location>
        <position position="366"/>
    </location>
    <ligand>
        <name>IMP</name>
        <dbReference type="ChEBI" id="CHEBI:58053"/>
        <note>ligand shared between dimeric partners</note>
    </ligand>
</feature>
<dbReference type="GO" id="GO:0044208">
    <property type="term" value="P:'de novo' AMP biosynthetic process"/>
    <property type="evidence" value="ECO:0007669"/>
    <property type="project" value="UniProtKB-UniRule"/>
</dbReference>
<dbReference type="PANTHER" id="PTHR11846">
    <property type="entry name" value="ADENYLOSUCCINATE SYNTHETASE"/>
    <property type="match status" value="1"/>
</dbReference>
<dbReference type="InterPro" id="IPR001114">
    <property type="entry name" value="Adenylosuccinate_synthetase"/>
</dbReference>
<keyword evidence="7 8" id="KW-0342">GTP-binding</keyword>
<dbReference type="GO" id="GO:0005737">
    <property type="term" value="C:cytoplasm"/>
    <property type="evidence" value="ECO:0007669"/>
    <property type="project" value="UniProtKB-SubCell"/>
</dbReference>
<feature type="binding site" evidence="8">
    <location>
        <begin position="362"/>
        <end position="368"/>
    </location>
    <ligand>
        <name>substrate</name>
    </ligand>
</feature>
<comment type="similarity">
    <text evidence="8 9">Belongs to the adenylosuccinate synthetase family.</text>
</comment>
<feature type="binding site" evidence="8">
    <location>
        <begin position="394"/>
        <end position="396"/>
    </location>
    <ligand>
        <name>GTP</name>
        <dbReference type="ChEBI" id="CHEBI:37565"/>
    </ligand>
</feature>
<reference evidence="10 11" key="1">
    <citation type="journal article" date="2016" name="Nat. Commun.">
        <title>Thousands of microbial genomes shed light on interconnected biogeochemical processes in an aquifer system.</title>
        <authorList>
            <person name="Anantharaman K."/>
            <person name="Brown C.T."/>
            <person name="Hug L.A."/>
            <person name="Sharon I."/>
            <person name="Castelle C.J."/>
            <person name="Probst A.J."/>
            <person name="Thomas B.C."/>
            <person name="Singh A."/>
            <person name="Wilkins M.J."/>
            <person name="Karaoz U."/>
            <person name="Brodie E.L."/>
            <person name="Williams K.H."/>
            <person name="Hubbard S.S."/>
            <person name="Banfield J.F."/>
        </authorList>
    </citation>
    <scope>NUCLEOTIDE SEQUENCE [LARGE SCALE GENOMIC DNA]</scope>
</reference>
<dbReference type="InterPro" id="IPR042109">
    <property type="entry name" value="Adenylosuccinate_synth_dom1"/>
</dbReference>
<feature type="binding site" description="in other chain" evidence="8">
    <location>
        <position position="301"/>
    </location>
    <ligand>
        <name>IMP</name>
        <dbReference type="ChEBI" id="CHEBI:58053"/>
        <note>ligand shared between dimeric partners</note>
    </ligand>
</feature>
<feature type="binding site" description="in other chain" evidence="8">
    <location>
        <position position="145"/>
    </location>
    <ligand>
        <name>IMP</name>
        <dbReference type="ChEBI" id="CHEBI:58053"/>
        <note>ligand shared between dimeric partners</note>
    </ligand>
</feature>
<dbReference type="AlphaFoldDB" id="A0A1G1YG45"/>
<evidence type="ECO:0000313" key="10">
    <source>
        <dbReference type="EMBL" id="OGY51323.1"/>
    </source>
</evidence>
<dbReference type="Gene3D" id="3.40.440.10">
    <property type="entry name" value="Adenylosuccinate Synthetase, subunit A, domain 1"/>
    <property type="match status" value="2"/>
</dbReference>
<evidence type="ECO:0000256" key="4">
    <source>
        <dbReference type="ARBA" id="ARBA00022741"/>
    </source>
</evidence>
<comment type="function">
    <text evidence="8">Plays an important role in the de novo pathway of purine nucleotide biosynthesis. Catalyzes the first committed step in the biosynthesis of AMP from IMP.</text>
</comment>
<keyword evidence="5 8" id="KW-0658">Purine biosynthesis</keyword>
<feature type="binding site" description="in other chain" evidence="8">
    <location>
        <begin position="20"/>
        <end position="23"/>
    </location>
    <ligand>
        <name>IMP</name>
        <dbReference type="ChEBI" id="CHEBI:58053"/>
        <note>ligand shared between dimeric partners</note>
    </ligand>
</feature>
<dbReference type="HAMAP" id="MF_00011">
    <property type="entry name" value="Adenylosucc_synth"/>
    <property type="match status" value="1"/>
</dbReference>
<dbReference type="PANTHER" id="PTHR11846:SF0">
    <property type="entry name" value="ADENYLOSUCCINATE SYNTHETASE"/>
    <property type="match status" value="1"/>
</dbReference>
<accession>A0A1G1YG45</accession>
<comment type="caution">
    <text evidence="10">The sequence shown here is derived from an EMBL/GenBank/DDBJ whole genome shotgun (WGS) entry which is preliminary data.</text>
</comment>
<feature type="active site" description="Proton acceptor" evidence="8">
    <location>
        <position position="20"/>
    </location>
</feature>
<dbReference type="GO" id="GO:0004019">
    <property type="term" value="F:adenylosuccinate synthase activity"/>
    <property type="evidence" value="ECO:0007669"/>
    <property type="project" value="UniProtKB-UniRule"/>
</dbReference>
<dbReference type="InterPro" id="IPR018220">
    <property type="entry name" value="Adenylosuccin_syn_GTP-bd"/>
</dbReference>
<sequence length="495" mass="54285">MKAEKKKGTVIVVSGIQWGDEGKGKVIDQESQEADLIVRHGGGNNAGHTVMVADIFNGGQQIPMVLHLLPSAVARRKAIAIGAGVVVDPLALVNEVDYVSSFGYGEVRRTLSVDPRTALVTVIERVMDMAQELIRSRNGKPIGTTARGIGPAYAGVANRTALKVADLLHPKQLCTLLEQRLEEATRLFRAMGITSTQWRQIFADLTGMELRANQRLIERKLRTEADFDYTVFASANGKVGFNFAAIEAAYQNAAHLITSWRGVRDVSDLIRRTVMLSGRVLLEGAQGAMLDVNFGSWPNVTSSHTLAGGACTGLGIGPTLIDTSIGVAKGYTTRVGSGPLPTRITEPEIAASIHQRGNEFGASTGRPRDVGWFDAVIARSACWWNLVQTVRLLKLDVLSGLDEIKICFRYCLNGERFYQVPADYHQLNDSGLEPEYLTLPGWEQDISKVRRWRDLPKEVKGYVAKIEQLLNERLPQRVTIDQIGIGPGPDQYLTR</sequence>
<evidence type="ECO:0000256" key="2">
    <source>
        <dbReference type="ARBA" id="ARBA00022598"/>
    </source>
</evidence>
<evidence type="ECO:0000256" key="7">
    <source>
        <dbReference type="ARBA" id="ARBA00023134"/>
    </source>
</evidence>
<keyword evidence="6 8" id="KW-0460">Magnesium</keyword>
<feature type="active site" description="Proton donor" evidence="8">
    <location>
        <position position="48"/>
    </location>
</feature>
<evidence type="ECO:0000313" key="11">
    <source>
        <dbReference type="Proteomes" id="UP000177310"/>
    </source>
</evidence>
<dbReference type="Gene3D" id="3.90.170.10">
    <property type="entry name" value="Adenylosuccinate Synthetase, subunit A, domain 3"/>
    <property type="match status" value="1"/>
</dbReference>
<feature type="binding site" evidence="8">
    <location>
        <position position="159"/>
    </location>
    <ligand>
        <name>IMP</name>
        <dbReference type="ChEBI" id="CHEBI:58053"/>
        <note>ligand shared between dimeric partners</note>
    </ligand>
</feature>
<dbReference type="PROSITE" id="PS01266">
    <property type="entry name" value="ADENYLOSUCCIN_SYN_1"/>
    <property type="match status" value="1"/>
</dbReference>